<dbReference type="OrthoDB" id="4504884at2759"/>
<dbReference type="Proteomes" id="UP000235023">
    <property type="component" value="Unassembled WGS sequence"/>
</dbReference>
<feature type="compositionally biased region" description="Basic and acidic residues" evidence="1">
    <location>
        <begin position="119"/>
        <end position="130"/>
    </location>
</feature>
<dbReference type="EMBL" id="KZ559498">
    <property type="protein sequence ID" value="PLN86546.1"/>
    <property type="molecule type" value="Genomic_DNA"/>
</dbReference>
<evidence type="ECO:0000313" key="3">
    <source>
        <dbReference type="Proteomes" id="UP000235023"/>
    </source>
</evidence>
<dbReference type="AlphaFoldDB" id="A0A2J5I9L3"/>
<protein>
    <submittedName>
        <fullName evidence="2">Uncharacterized protein</fullName>
    </submittedName>
</protein>
<evidence type="ECO:0000313" key="2">
    <source>
        <dbReference type="EMBL" id="PLN86546.1"/>
    </source>
</evidence>
<accession>A0A2J5I9L3</accession>
<sequence>MARSLDELHEQTRKLNIRDTSDTSSVEEIPSEDSTQECKCQHSSSTGQCAQCPRHPASQNDAPPHEKNDHGPLNDKKNKESTPDECHPDLPHRCIECKTEEDTTERSPGEESTQLDDGGTARERKGKEAEKEDEQDGEGEGEEEERTLTLEELLEYREKKGLKDGDYLFEFGFGFPEEREVNLNVQIEGDFSVTVLM</sequence>
<evidence type="ECO:0000256" key="1">
    <source>
        <dbReference type="SAM" id="MobiDB-lite"/>
    </source>
</evidence>
<feature type="compositionally biased region" description="Basic and acidic residues" evidence="1">
    <location>
        <begin position="1"/>
        <end position="21"/>
    </location>
</feature>
<name>A0A2J5I9L3_9EURO</name>
<feature type="compositionally biased region" description="Basic and acidic residues" evidence="1">
    <location>
        <begin position="63"/>
        <end position="109"/>
    </location>
</feature>
<feature type="region of interest" description="Disordered" evidence="1">
    <location>
        <begin position="1"/>
        <end position="149"/>
    </location>
</feature>
<keyword evidence="3" id="KW-1185">Reference proteome</keyword>
<feature type="compositionally biased region" description="Acidic residues" evidence="1">
    <location>
        <begin position="131"/>
        <end position="145"/>
    </location>
</feature>
<proteinExistence type="predicted"/>
<reference evidence="3" key="1">
    <citation type="submission" date="2017-12" db="EMBL/GenBank/DDBJ databases">
        <authorList>
            <consortium name="DOE Joint Genome Institute"/>
            <person name="Mondo S.J."/>
            <person name="Kjaerbolling I."/>
            <person name="Vesth T.C."/>
            <person name="Frisvad J.C."/>
            <person name="Nybo J.L."/>
            <person name="Theobald S."/>
            <person name="Kuo A."/>
            <person name="Bowyer P."/>
            <person name="Matsuda Y."/>
            <person name="Lyhne E.K."/>
            <person name="Kogle M.E."/>
            <person name="Clum A."/>
            <person name="Lipzen A."/>
            <person name="Salamov A."/>
            <person name="Ngan C.Y."/>
            <person name="Daum C."/>
            <person name="Chiniquy J."/>
            <person name="Barry K."/>
            <person name="LaButti K."/>
            <person name="Haridas S."/>
            <person name="Simmons B.A."/>
            <person name="Magnuson J.K."/>
            <person name="Mortensen U.H."/>
            <person name="Larsen T.O."/>
            <person name="Grigoriev I.V."/>
            <person name="Baker S.E."/>
            <person name="Andersen M.R."/>
            <person name="Nordberg H.P."/>
            <person name="Cantor M.N."/>
            <person name="Hua S.X."/>
        </authorList>
    </citation>
    <scope>NUCLEOTIDE SEQUENCE [LARGE SCALE GENOMIC DNA]</scope>
    <source>
        <strain evidence="3">IBT 19404</strain>
    </source>
</reference>
<gene>
    <name evidence="2" type="ORF">BDW42DRAFT_76832</name>
</gene>
<organism evidence="2 3">
    <name type="scientific">Aspergillus taichungensis</name>
    <dbReference type="NCBI Taxonomy" id="482145"/>
    <lineage>
        <taxon>Eukaryota</taxon>
        <taxon>Fungi</taxon>
        <taxon>Dikarya</taxon>
        <taxon>Ascomycota</taxon>
        <taxon>Pezizomycotina</taxon>
        <taxon>Eurotiomycetes</taxon>
        <taxon>Eurotiomycetidae</taxon>
        <taxon>Eurotiales</taxon>
        <taxon>Aspergillaceae</taxon>
        <taxon>Aspergillus</taxon>
        <taxon>Aspergillus subgen. Circumdati</taxon>
    </lineage>
</organism>
<feature type="compositionally biased region" description="Polar residues" evidence="1">
    <location>
        <begin position="37"/>
        <end position="49"/>
    </location>
</feature>